<dbReference type="Proteomes" id="UP000247498">
    <property type="component" value="Unassembled WGS sequence"/>
</dbReference>
<dbReference type="InParanoid" id="A0A2V0NJW6"/>
<accession>A0A2V0NJW6</accession>
<dbReference type="EMBL" id="BDRX01000001">
    <property type="protein sequence ID" value="GBF87558.1"/>
    <property type="molecule type" value="Genomic_DNA"/>
</dbReference>
<keyword evidence="5" id="KW-0240">DNA-directed RNA polymerase</keyword>
<dbReference type="FunCoup" id="A0A2V0NJW6">
    <property type="interactions" value="2079"/>
</dbReference>
<keyword evidence="5" id="KW-0804">Transcription</keyword>
<dbReference type="InterPro" id="IPR005574">
    <property type="entry name" value="Rpb4/RPC9"/>
</dbReference>
<comment type="caution">
    <text evidence="5">The sequence shown here is derived from an EMBL/GenBank/DDBJ whole genome shotgun (WGS) entry which is preliminary data.</text>
</comment>
<dbReference type="SUPFAM" id="SSF47819">
    <property type="entry name" value="HRDC-like"/>
    <property type="match status" value="1"/>
</dbReference>
<dbReference type="GO" id="GO:0000166">
    <property type="term" value="F:nucleotide binding"/>
    <property type="evidence" value="ECO:0007669"/>
    <property type="project" value="InterPro"/>
</dbReference>
<dbReference type="InterPro" id="IPR045222">
    <property type="entry name" value="Rpb4-like"/>
</dbReference>
<dbReference type="InterPro" id="IPR010997">
    <property type="entry name" value="HRDC-like_sf"/>
</dbReference>
<evidence type="ECO:0000256" key="2">
    <source>
        <dbReference type="ARBA" id="ARBA00023242"/>
    </source>
</evidence>
<keyword evidence="2" id="KW-0539">Nucleus</keyword>
<gene>
    <name evidence="5" type="ORF">Rsub_00269</name>
</gene>
<evidence type="ECO:0000256" key="3">
    <source>
        <dbReference type="ARBA" id="ARBA00025724"/>
    </source>
</evidence>
<dbReference type="AlphaFoldDB" id="A0A2V0NJW6"/>
<feature type="domain" description="RNA polymerase Rpb4/RPC9 core" evidence="4">
    <location>
        <begin position="22"/>
        <end position="143"/>
    </location>
</feature>
<dbReference type="SMART" id="SM00657">
    <property type="entry name" value="RPOL4c"/>
    <property type="match status" value="1"/>
</dbReference>
<reference evidence="5 6" key="1">
    <citation type="journal article" date="2018" name="Sci. Rep.">
        <title>Raphidocelis subcapitata (=Pseudokirchneriella subcapitata) provides an insight into genome evolution and environmental adaptations in the Sphaeropleales.</title>
        <authorList>
            <person name="Suzuki S."/>
            <person name="Yamaguchi H."/>
            <person name="Nakajima N."/>
            <person name="Kawachi M."/>
        </authorList>
    </citation>
    <scope>NUCLEOTIDE SEQUENCE [LARGE SCALE GENOMIC DNA]</scope>
    <source>
        <strain evidence="5 6">NIES-35</strain>
    </source>
</reference>
<dbReference type="GO" id="GO:0000428">
    <property type="term" value="C:DNA-directed RNA polymerase complex"/>
    <property type="evidence" value="ECO:0007669"/>
    <property type="project" value="UniProtKB-KW"/>
</dbReference>
<dbReference type="PANTHER" id="PTHR21297">
    <property type="entry name" value="DNA-DIRECTED RNA POLYMERASE II"/>
    <property type="match status" value="1"/>
</dbReference>
<dbReference type="OrthoDB" id="2186918at2759"/>
<evidence type="ECO:0000259" key="4">
    <source>
        <dbReference type="SMART" id="SM00657"/>
    </source>
</evidence>
<name>A0A2V0NJW6_9CHLO</name>
<protein>
    <submittedName>
        <fullName evidence="5">DNA-directed RNA polymerase II subunit RPB4</fullName>
    </submittedName>
</protein>
<evidence type="ECO:0000313" key="5">
    <source>
        <dbReference type="EMBL" id="GBF87558.1"/>
    </source>
</evidence>
<dbReference type="GO" id="GO:0006352">
    <property type="term" value="P:DNA-templated transcription initiation"/>
    <property type="evidence" value="ECO:0007669"/>
    <property type="project" value="InterPro"/>
</dbReference>
<dbReference type="InterPro" id="IPR006590">
    <property type="entry name" value="RNA_pol_Rpb4/RPC9_core"/>
</dbReference>
<dbReference type="InterPro" id="IPR038324">
    <property type="entry name" value="Rpb4/RPC9_sf"/>
</dbReference>
<comment type="similarity">
    <text evidence="3">Belongs to the eukaryotic RPB4 RNA polymerase subunit family.</text>
</comment>
<evidence type="ECO:0000313" key="6">
    <source>
        <dbReference type="Proteomes" id="UP000247498"/>
    </source>
</evidence>
<dbReference type="Pfam" id="PF03874">
    <property type="entry name" value="RNA_pol_Rpb4"/>
    <property type="match status" value="1"/>
</dbReference>
<dbReference type="STRING" id="307507.A0A2V0NJW6"/>
<dbReference type="Gene3D" id="1.20.1250.40">
    <property type="match status" value="1"/>
</dbReference>
<dbReference type="GO" id="GO:0005634">
    <property type="term" value="C:nucleus"/>
    <property type="evidence" value="ECO:0007669"/>
    <property type="project" value="UniProtKB-SubCell"/>
</dbReference>
<sequence>MDPEQEGVQEEVDEFLKDANIHGVKEAQALTNQEVAILLERYQTTNTQAQPGFCPPPMVAKTQAYLDRVIAGAGRNEEAAQAVRDRLIEHGIEGVEMALLANLIPETAEEAYALIPSLKRKDGLSRQDLDALLEELQSYRTYH</sequence>
<keyword evidence="6" id="KW-1185">Reference proteome</keyword>
<comment type="subcellular location">
    <subcellularLocation>
        <location evidence="1">Nucleus</location>
    </subcellularLocation>
</comment>
<organism evidence="5 6">
    <name type="scientific">Raphidocelis subcapitata</name>
    <dbReference type="NCBI Taxonomy" id="307507"/>
    <lineage>
        <taxon>Eukaryota</taxon>
        <taxon>Viridiplantae</taxon>
        <taxon>Chlorophyta</taxon>
        <taxon>core chlorophytes</taxon>
        <taxon>Chlorophyceae</taxon>
        <taxon>CS clade</taxon>
        <taxon>Sphaeropleales</taxon>
        <taxon>Selenastraceae</taxon>
        <taxon>Raphidocelis</taxon>
    </lineage>
</organism>
<proteinExistence type="inferred from homology"/>
<evidence type="ECO:0000256" key="1">
    <source>
        <dbReference type="ARBA" id="ARBA00004123"/>
    </source>
</evidence>